<dbReference type="PANTHER" id="PTHR10683">
    <property type="entry name" value="TRANSALDOLASE"/>
    <property type="match status" value="1"/>
</dbReference>
<evidence type="ECO:0000256" key="4">
    <source>
        <dbReference type="ARBA" id="ARBA00011738"/>
    </source>
</evidence>
<evidence type="ECO:0000313" key="13">
    <source>
        <dbReference type="Proteomes" id="UP001200741"/>
    </source>
</evidence>
<name>A0ABS8XJP6_9BURK</name>
<dbReference type="NCBIfam" id="TIGR00874">
    <property type="entry name" value="talAB"/>
    <property type="match status" value="1"/>
</dbReference>
<evidence type="ECO:0000256" key="2">
    <source>
        <dbReference type="ARBA" id="ARBA00004857"/>
    </source>
</evidence>
<evidence type="ECO:0000256" key="5">
    <source>
        <dbReference type="ARBA" id="ARBA00013151"/>
    </source>
</evidence>
<dbReference type="RefSeq" id="WP_233369786.1">
    <property type="nucleotide sequence ID" value="NZ_JAJTWU010000001.1"/>
</dbReference>
<dbReference type="InterPro" id="IPR018225">
    <property type="entry name" value="Transaldolase_AS"/>
</dbReference>
<protein>
    <recommendedName>
        <fullName evidence="5 10">Transaldolase</fullName>
        <ecNumber evidence="5 10">2.2.1.2</ecNumber>
    </recommendedName>
</protein>
<evidence type="ECO:0000313" key="12">
    <source>
        <dbReference type="EMBL" id="MCE4553076.1"/>
    </source>
</evidence>
<dbReference type="InterPro" id="IPR001585">
    <property type="entry name" value="TAL/FSA"/>
</dbReference>
<evidence type="ECO:0000256" key="10">
    <source>
        <dbReference type="NCBIfam" id="TIGR00874"/>
    </source>
</evidence>
<evidence type="ECO:0000256" key="9">
    <source>
        <dbReference type="ARBA" id="ARBA00048810"/>
    </source>
</evidence>
<proteinExistence type="inferred from homology"/>
<sequence length="316" mass="33732">MNSLDQLRQHTTVVADTGDFDQLAQFRPQDATTNPSLVLKAVQQPRYRALLEQAVAAHPGAGAGTVAEHLLVAFGVEILKVVPGRVSTEIDPRLSHDAAASVATAKRIIELYAAAGVPRARVLIKLASTWAGIQAARELEQQGIHTNLTLLFCLAQAKACADAGVKLISPFVGRIYDWFKKAAGPSWDEAAMAGPNDPGVRSVVEIYNHYKRHGIATEVMAASFRNTGQIIALAGCDLMTISPSLLAELAQAGTPVDRRLAAEGPVRPAPTPMTEAEFSAALAADPMAREKLTEGIAQFVTDTETLEQLIRAQQQA</sequence>
<evidence type="ECO:0000256" key="11">
    <source>
        <dbReference type="RuleBase" id="RU004155"/>
    </source>
</evidence>
<dbReference type="Pfam" id="PF00923">
    <property type="entry name" value="TAL_FSA"/>
    <property type="match status" value="1"/>
</dbReference>
<keyword evidence="7 11" id="KW-0570">Pentose shunt</keyword>
<dbReference type="GO" id="GO:0004801">
    <property type="term" value="F:transaldolase activity"/>
    <property type="evidence" value="ECO:0007669"/>
    <property type="project" value="UniProtKB-EC"/>
</dbReference>
<reference evidence="12 13" key="1">
    <citation type="submission" date="2021-12" db="EMBL/GenBank/DDBJ databases">
        <title>Genome seq of P8.</title>
        <authorList>
            <person name="Seo T."/>
        </authorList>
    </citation>
    <scope>NUCLEOTIDE SEQUENCE [LARGE SCALE GENOMIC DNA]</scope>
    <source>
        <strain evidence="12 13">P8</strain>
    </source>
</reference>
<dbReference type="Gene3D" id="3.20.20.70">
    <property type="entry name" value="Aldolase class I"/>
    <property type="match status" value="1"/>
</dbReference>
<dbReference type="PROSITE" id="PS00958">
    <property type="entry name" value="TRANSALDOLASE_2"/>
    <property type="match status" value="1"/>
</dbReference>
<accession>A0ABS8XJP6</accession>
<dbReference type="CDD" id="cd00957">
    <property type="entry name" value="Transaldolase_TalAB"/>
    <property type="match status" value="1"/>
</dbReference>
<dbReference type="EC" id="2.2.1.2" evidence="5 10"/>
<comment type="subunit">
    <text evidence="4">Homodimer.</text>
</comment>
<comment type="similarity">
    <text evidence="3 11">Belongs to the transaldolase family. Type 1 subfamily.</text>
</comment>
<keyword evidence="13" id="KW-1185">Reference proteome</keyword>
<evidence type="ECO:0000256" key="6">
    <source>
        <dbReference type="ARBA" id="ARBA00022679"/>
    </source>
</evidence>
<comment type="catalytic activity">
    <reaction evidence="9 11">
        <text>D-sedoheptulose 7-phosphate + D-glyceraldehyde 3-phosphate = D-erythrose 4-phosphate + beta-D-fructose 6-phosphate</text>
        <dbReference type="Rhea" id="RHEA:17053"/>
        <dbReference type="ChEBI" id="CHEBI:16897"/>
        <dbReference type="ChEBI" id="CHEBI:57483"/>
        <dbReference type="ChEBI" id="CHEBI:57634"/>
        <dbReference type="ChEBI" id="CHEBI:59776"/>
        <dbReference type="EC" id="2.2.1.2"/>
    </reaction>
</comment>
<dbReference type="PANTHER" id="PTHR10683:SF18">
    <property type="entry name" value="TRANSALDOLASE"/>
    <property type="match status" value="1"/>
</dbReference>
<keyword evidence="6 11" id="KW-0808">Transferase</keyword>
<dbReference type="InterPro" id="IPR004730">
    <property type="entry name" value="Transaldolase_1"/>
</dbReference>
<dbReference type="SUPFAM" id="SSF51569">
    <property type="entry name" value="Aldolase"/>
    <property type="match status" value="1"/>
</dbReference>
<dbReference type="PROSITE" id="PS01054">
    <property type="entry name" value="TRANSALDOLASE_1"/>
    <property type="match status" value="1"/>
</dbReference>
<evidence type="ECO:0000256" key="8">
    <source>
        <dbReference type="ARBA" id="ARBA00023270"/>
    </source>
</evidence>
<dbReference type="Proteomes" id="UP001200741">
    <property type="component" value="Unassembled WGS sequence"/>
</dbReference>
<comment type="function">
    <text evidence="1 11">Transaldolase is important for the balance of metabolites in the pentose-phosphate pathway.</text>
</comment>
<dbReference type="InterPro" id="IPR013785">
    <property type="entry name" value="Aldolase_TIM"/>
</dbReference>
<organism evidence="12 13">
    <name type="scientific">Pelomonas cellulosilytica</name>
    <dbReference type="NCBI Taxonomy" id="2906762"/>
    <lineage>
        <taxon>Bacteria</taxon>
        <taxon>Pseudomonadati</taxon>
        <taxon>Pseudomonadota</taxon>
        <taxon>Betaproteobacteria</taxon>
        <taxon>Burkholderiales</taxon>
        <taxon>Sphaerotilaceae</taxon>
        <taxon>Roseateles</taxon>
    </lineage>
</organism>
<keyword evidence="8" id="KW-0704">Schiff base</keyword>
<evidence type="ECO:0000256" key="7">
    <source>
        <dbReference type="ARBA" id="ARBA00023126"/>
    </source>
</evidence>
<evidence type="ECO:0000256" key="3">
    <source>
        <dbReference type="ARBA" id="ARBA00008012"/>
    </source>
</evidence>
<gene>
    <name evidence="12" type="primary">tal</name>
    <name evidence="12" type="ORF">LXT13_01275</name>
</gene>
<comment type="caution">
    <text evidence="12">The sequence shown here is derived from an EMBL/GenBank/DDBJ whole genome shotgun (WGS) entry which is preliminary data.</text>
</comment>
<dbReference type="EMBL" id="JAJTWU010000001">
    <property type="protein sequence ID" value="MCE4553076.1"/>
    <property type="molecule type" value="Genomic_DNA"/>
</dbReference>
<evidence type="ECO:0000256" key="1">
    <source>
        <dbReference type="ARBA" id="ARBA00003518"/>
    </source>
</evidence>
<comment type="pathway">
    <text evidence="2 11">Carbohydrate degradation; pentose phosphate pathway; D-glyceraldehyde 3-phosphate and beta-D-fructose 6-phosphate from D-ribose 5-phosphate and D-xylulose 5-phosphate (non-oxidative stage): step 2/3.</text>
</comment>